<dbReference type="FunFam" id="1.10.510.10:FF:000472">
    <property type="entry name" value="Receptor interacting serine/threonine kinase 1"/>
    <property type="match status" value="1"/>
</dbReference>
<dbReference type="InterPro" id="IPR051545">
    <property type="entry name" value="NAD(P)H_dehydrogenase_qn"/>
</dbReference>
<feature type="compositionally biased region" description="Polar residues" evidence="41">
    <location>
        <begin position="784"/>
        <end position="800"/>
    </location>
</feature>
<evidence type="ECO:0000256" key="10">
    <source>
        <dbReference type="ARBA" id="ARBA00022499"/>
    </source>
</evidence>
<evidence type="ECO:0000256" key="37">
    <source>
        <dbReference type="ARBA" id="ARBA00077696"/>
    </source>
</evidence>
<evidence type="ECO:0000256" key="31">
    <source>
        <dbReference type="ARBA" id="ARBA00054856"/>
    </source>
</evidence>
<dbReference type="GO" id="GO:0046872">
    <property type="term" value="F:metal ion binding"/>
    <property type="evidence" value="ECO:0007669"/>
    <property type="project" value="UniProtKB-KW"/>
</dbReference>
<evidence type="ECO:0000256" key="4">
    <source>
        <dbReference type="ARBA" id="ARBA00004496"/>
    </source>
</evidence>
<evidence type="ECO:0000256" key="26">
    <source>
        <dbReference type="ARBA" id="ARBA00023136"/>
    </source>
</evidence>
<comment type="subunit">
    <text evidence="6">Homodimer.</text>
</comment>
<keyword evidence="13" id="KW-0945">Host-virus interaction</keyword>
<dbReference type="GO" id="GO:0060544">
    <property type="term" value="P:regulation of necroptotic process"/>
    <property type="evidence" value="ECO:0007669"/>
    <property type="project" value="UniProtKB-ARBA"/>
</dbReference>
<dbReference type="GO" id="GO:0097191">
    <property type="term" value="P:extrinsic apoptotic signaling pathway"/>
    <property type="evidence" value="ECO:0007669"/>
    <property type="project" value="UniProtKB-ARBA"/>
</dbReference>
<dbReference type="GO" id="GO:2000377">
    <property type="term" value="P:regulation of reactive oxygen species metabolic process"/>
    <property type="evidence" value="ECO:0007669"/>
    <property type="project" value="UniProtKB-ARBA"/>
</dbReference>
<dbReference type="GO" id="GO:0033209">
    <property type="term" value="P:tumor necrosis factor-mediated signaling pathway"/>
    <property type="evidence" value="ECO:0007669"/>
    <property type="project" value="UniProtKB-ARBA"/>
</dbReference>
<dbReference type="Gene3D" id="1.10.533.10">
    <property type="entry name" value="Death Domain, Fas"/>
    <property type="match status" value="1"/>
</dbReference>
<evidence type="ECO:0000256" key="3">
    <source>
        <dbReference type="ARBA" id="ARBA00004236"/>
    </source>
</evidence>
<dbReference type="InterPro" id="IPR011029">
    <property type="entry name" value="DEATH-like_dom_sf"/>
</dbReference>
<evidence type="ECO:0000256" key="20">
    <source>
        <dbReference type="ARBA" id="ARBA00022777"/>
    </source>
</evidence>
<dbReference type="Pfam" id="PF12721">
    <property type="entry name" value="RHIM"/>
    <property type="match status" value="1"/>
</dbReference>
<evidence type="ECO:0000256" key="22">
    <source>
        <dbReference type="ARBA" id="ARBA00022833"/>
    </source>
</evidence>
<keyword evidence="17" id="KW-0053">Apoptosis</keyword>
<dbReference type="GO" id="GO:0006979">
    <property type="term" value="P:response to oxidative stress"/>
    <property type="evidence" value="ECO:0007669"/>
    <property type="project" value="UniProtKB-ARBA"/>
</dbReference>
<dbReference type="GO" id="GO:0006954">
    <property type="term" value="P:inflammatory response"/>
    <property type="evidence" value="ECO:0007669"/>
    <property type="project" value="UniProtKB-KW"/>
</dbReference>
<feature type="domain" description="Protein kinase" evidence="42">
    <location>
        <begin position="469"/>
        <end position="741"/>
    </location>
</feature>
<evidence type="ECO:0000259" key="43">
    <source>
        <dbReference type="PROSITE" id="PS50017"/>
    </source>
</evidence>
<keyword evidence="27" id="KW-0395">Inflammatory response</keyword>
<dbReference type="PROSITE" id="PS50011">
    <property type="entry name" value="PROTEIN_KINASE_DOM"/>
    <property type="match status" value="1"/>
</dbReference>
<dbReference type="AlphaFoldDB" id="A0A836CSI1"/>
<evidence type="ECO:0000256" key="30">
    <source>
        <dbReference type="ARBA" id="ARBA00052759"/>
    </source>
</evidence>
<dbReference type="Gene3D" id="1.10.510.10">
    <property type="entry name" value="Transferase(Phosphotransferase) domain 1"/>
    <property type="match status" value="1"/>
</dbReference>
<dbReference type="SMART" id="SM00005">
    <property type="entry name" value="DEATH"/>
    <property type="match status" value="1"/>
</dbReference>
<dbReference type="InterPro" id="IPR025735">
    <property type="entry name" value="RHIM"/>
</dbReference>
<keyword evidence="25" id="KW-0560">Oxidoreductase</keyword>
<reference evidence="44 45" key="1">
    <citation type="submission" date="2020-12" db="EMBL/GenBank/DDBJ databases">
        <title>De novo assembly of Tibetan sheep genome.</title>
        <authorList>
            <person name="Li X."/>
        </authorList>
    </citation>
    <scope>NUCLEOTIDE SEQUENCE [LARGE SCALE GENOMIC DNA]</scope>
    <source>
        <tissue evidence="44">Heart</tissue>
    </source>
</reference>
<dbReference type="GO" id="GO:0005886">
    <property type="term" value="C:plasma membrane"/>
    <property type="evidence" value="ECO:0007669"/>
    <property type="project" value="UniProtKB-SubCell"/>
</dbReference>
<comment type="cofactor">
    <cofactor evidence="1">
        <name>Zn(2+)</name>
        <dbReference type="ChEBI" id="CHEBI:29105"/>
    </cofactor>
</comment>
<evidence type="ECO:0000256" key="7">
    <source>
        <dbReference type="ARBA" id="ARBA00012513"/>
    </source>
</evidence>
<comment type="subunit">
    <text evidence="32">(Microbial infection) Interacts with Murid herpesvirus 1 protein RIR1.</text>
</comment>
<dbReference type="GO" id="GO:0005829">
    <property type="term" value="C:cytosol"/>
    <property type="evidence" value="ECO:0007669"/>
    <property type="project" value="TreeGrafter"/>
</dbReference>
<evidence type="ECO:0000313" key="44">
    <source>
        <dbReference type="EMBL" id="KAG5197382.1"/>
    </source>
</evidence>
<comment type="catalytic activity">
    <reaction evidence="30">
        <text>1-(beta-D-ribofuranosyl)-1,4-dihydronicotinamide + a quinone + H(+) = beta-nicotinamide D-riboside + a quinol</text>
        <dbReference type="Rhea" id="RHEA:12364"/>
        <dbReference type="ChEBI" id="CHEBI:15378"/>
        <dbReference type="ChEBI" id="CHEBI:15927"/>
        <dbReference type="ChEBI" id="CHEBI:24646"/>
        <dbReference type="ChEBI" id="CHEBI:55458"/>
        <dbReference type="ChEBI" id="CHEBI:132124"/>
        <dbReference type="EC" id="1.10.5.1"/>
    </reaction>
</comment>
<evidence type="ECO:0000256" key="32">
    <source>
        <dbReference type="ARBA" id="ARBA00062158"/>
    </source>
</evidence>
<dbReference type="GO" id="GO:0042327">
    <property type="term" value="P:positive regulation of phosphorylation"/>
    <property type="evidence" value="ECO:0007669"/>
    <property type="project" value="UniProtKB-ARBA"/>
</dbReference>
<feature type="region of interest" description="Disordered" evidence="41">
    <location>
        <begin position="784"/>
        <end position="821"/>
    </location>
</feature>
<keyword evidence="24" id="KW-0832">Ubl conjugation</keyword>
<dbReference type="GO" id="GO:0070105">
    <property type="term" value="P:positive regulation of interleukin-6-mediated signaling pathway"/>
    <property type="evidence" value="ECO:0007669"/>
    <property type="project" value="UniProtKB-ARBA"/>
</dbReference>
<dbReference type="Pfam" id="PF00531">
    <property type="entry name" value="Death"/>
    <property type="match status" value="1"/>
</dbReference>
<sequence>MALTTCWVSHEGSLASLRVTVPESSGPPAPRTNKTAHPPLGRIQREEYPSSWDMAGKKVLIVYAHQEPRSLNGSLKDVAVAELSQQGCAVTVSDLYAMNFEPRATGKDITGTLSNPGFFNYGVETHKAYEKRSLSSDIIEEQKKLQEADLVIFQFPLYWFSVPAVLKGWMDRVLCQGFAFDFPGSYDDGFLKGKLAILSLTTGGTASMFSKTGVNGDFRYFLWPLQRYSLMIHRSPLQKMAAPSPKIISLVIVLHWIERRCLGFASTIVCLQRNLTDVPSRRSQKLFQRPLDARPVTLSAAFVGLILRYGEFSSQMRVRSCVFFYPCCFSFLEMRVHVRVSVFVYEDWATSAARLFSENQARELFLPPPPLPVSSARALSCVNRCTVGTDFSPEALSCVNRCTVGTDFSPEALSCVNRCTVGTDFSPEALSCVNRCTVGTDFSPEAPSCVNRRKAAMSLDDIKMSPKDFLEQADLDSGGFGKVCLCLHRSHGLVILKKVYTGPKRTEYNEALLEEGRMMHRLRHCRVVKLLGVIMEEGSYSLVMEYMEQGDLMRVLKAQVSIPLSVKGRVIMETIEGMCYLHGEGVIHKDLKPENILVDRDFHIKIADLGVASFKTWSKLTKEEHNEQRKAGCSAGKSGGTLHYMAPEHLNDVNSRPSEKSDVFSFAIVLWAIFANKEPYENAICEQQLILCIKSGNRPDVEDIIEFCPREVIDLMRQCWEVNPDDRPTFAGIEEKFRPFYSNQLENFVEEDVKSLKKEFPGQNEIVKRMKSLQIDCVAIAPSRSNSATEQPSSLHSSQGFGMGPVEESWFAPAPDHQPEENDFLLNSKLQEEANYHLYGSRMDRRTKEQPKPNMTHSSEEERRRRVSHDPFAQQRPYENAQSPGIKGFAYPGVMSHTSAAQQPAGLSSQPQSPYWRDVSFPLPGLGVRPLDLGTTSSRVWYAPNPGHMPSLYKTPVPETNLLGNTPTIPFTSVPSRDESVKYTIHNSSGIQIGDSNYMEIGGMSSSVLDSMYMNLKEEPASKYQAIFDTTTSLTDKHLDPVRENLGRHWKNCARKLGFSESQIDEIDHDYERDGLKEKVYQMLQKWLMREGSKGATVGKLAFALYLCSRIDLVNCLIRVSQN</sequence>
<evidence type="ECO:0000256" key="1">
    <source>
        <dbReference type="ARBA" id="ARBA00001947"/>
    </source>
</evidence>
<comment type="catalytic activity">
    <reaction evidence="28">
        <text>L-threonyl-[protein] + ATP = O-phospho-L-threonyl-[protein] + ADP + H(+)</text>
        <dbReference type="Rhea" id="RHEA:46608"/>
        <dbReference type="Rhea" id="RHEA-COMP:11060"/>
        <dbReference type="Rhea" id="RHEA-COMP:11605"/>
        <dbReference type="ChEBI" id="CHEBI:15378"/>
        <dbReference type="ChEBI" id="CHEBI:30013"/>
        <dbReference type="ChEBI" id="CHEBI:30616"/>
        <dbReference type="ChEBI" id="CHEBI:61977"/>
        <dbReference type="ChEBI" id="CHEBI:456216"/>
        <dbReference type="EC" id="2.7.11.1"/>
    </reaction>
</comment>
<evidence type="ECO:0000256" key="39">
    <source>
        <dbReference type="ARBA" id="ARBA00083512"/>
    </source>
</evidence>
<dbReference type="PANTHER" id="PTHR10204:SF33">
    <property type="entry name" value="RIBOSYLDIHYDRONICOTINAMIDE DEHYDROGENASE [QUINONE]"/>
    <property type="match status" value="1"/>
</dbReference>
<comment type="similarity">
    <text evidence="5">Belongs to the NAD(P)H dehydrogenase (quinone) family.</text>
</comment>
<keyword evidence="23" id="KW-0067">ATP-binding</keyword>
<evidence type="ECO:0000256" key="14">
    <source>
        <dbReference type="ARBA" id="ARBA00022590"/>
    </source>
</evidence>
<evidence type="ECO:0000256" key="8">
    <source>
        <dbReference type="ARBA" id="ARBA00022475"/>
    </source>
</evidence>
<dbReference type="EMBL" id="JAEMGP010000020">
    <property type="protein sequence ID" value="KAG5197382.1"/>
    <property type="molecule type" value="Genomic_DNA"/>
</dbReference>
<evidence type="ECO:0000256" key="38">
    <source>
        <dbReference type="ARBA" id="ARBA00081899"/>
    </source>
</evidence>
<comment type="cofactor">
    <cofactor evidence="2">
        <name>FAD</name>
        <dbReference type="ChEBI" id="CHEBI:57692"/>
    </cofactor>
</comment>
<evidence type="ECO:0000256" key="12">
    <source>
        <dbReference type="ARBA" id="ARBA00022553"/>
    </source>
</evidence>
<keyword evidence="10" id="KW-1017">Isopeptide bond</keyword>
<keyword evidence="22" id="KW-0862">Zinc</keyword>
<keyword evidence="15" id="KW-0285">Flavoprotein</keyword>
<comment type="catalytic activity">
    <reaction evidence="29">
        <text>L-seryl-[protein] + ATP = O-phospho-L-seryl-[protein] + ADP + H(+)</text>
        <dbReference type="Rhea" id="RHEA:17989"/>
        <dbReference type="Rhea" id="RHEA-COMP:9863"/>
        <dbReference type="Rhea" id="RHEA-COMP:11604"/>
        <dbReference type="ChEBI" id="CHEBI:15378"/>
        <dbReference type="ChEBI" id="CHEBI:29999"/>
        <dbReference type="ChEBI" id="CHEBI:30616"/>
        <dbReference type="ChEBI" id="CHEBI:83421"/>
        <dbReference type="ChEBI" id="CHEBI:456216"/>
        <dbReference type="EC" id="2.7.11.1"/>
    </reaction>
</comment>
<evidence type="ECO:0000256" key="5">
    <source>
        <dbReference type="ARBA" id="ARBA00006252"/>
    </source>
</evidence>
<dbReference type="Proteomes" id="UP000664991">
    <property type="component" value="Unassembled WGS sequence"/>
</dbReference>
<evidence type="ECO:0000256" key="11">
    <source>
        <dbReference type="ARBA" id="ARBA00022527"/>
    </source>
</evidence>
<dbReference type="Gene3D" id="3.40.50.360">
    <property type="match status" value="1"/>
</dbReference>
<dbReference type="InterPro" id="IPR001245">
    <property type="entry name" value="Ser-Thr/Tyr_kinase_cat_dom"/>
</dbReference>
<dbReference type="GO" id="GO:2001237">
    <property type="term" value="P:negative regulation of extrinsic apoptotic signaling pathway"/>
    <property type="evidence" value="ECO:0007669"/>
    <property type="project" value="UniProtKB-ARBA"/>
</dbReference>
<dbReference type="CDD" id="cd08777">
    <property type="entry name" value="Death_RIP1"/>
    <property type="match status" value="1"/>
</dbReference>
<keyword evidence="14" id="KW-1210">Necrosis</keyword>
<keyword evidence="16" id="KW-0808">Transferase</keyword>
<evidence type="ECO:0000256" key="13">
    <source>
        <dbReference type="ARBA" id="ARBA00022581"/>
    </source>
</evidence>
<dbReference type="EC" id="2.7.11.1" evidence="7"/>
<dbReference type="GO" id="GO:0004674">
    <property type="term" value="F:protein serine/threonine kinase activity"/>
    <property type="evidence" value="ECO:0007669"/>
    <property type="project" value="UniProtKB-KW"/>
</dbReference>
<keyword evidence="12" id="KW-0597">Phosphoprotein</keyword>
<dbReference type="FunFam" id="1.10.533.10:FF:000052">
    <property type="entry name" value="Putative receptor-interacting serine/threonine-protein kinase 1"/>
    <property type="match status" value="1"/>
</dbReference>
<dbReference type="GO" id="GO:0043123">
    <property type="term" value="P:positive regulation of canonical NF-kappaB signal transduction"/>
    <property type="evidence" value="ECO:0007669"/>
    <property type="project" value="UniProtKB-ARBA"/>
</dbReference>
<dbReference type="GO" id="GO:0042803">
    <property type="term" value="F:protein homodimerization activity"/>
    <property type="evidence" value="ECO:0007669"/>
    <property type="project" value="UniProtKB-ARBA"/>
</dbReference>
<dbReference type="GO" id="GO:2001238">
    <property type="term" value="P:positive regulation of extrinsic apoptotic signaling pathway"/>
    <property type="evidence" value="ECO:0007669"/>
    <property type="project" value="UniProtKB-ARBA"/>
</dbReference>
<comment type="function">
    <text evidence="31">The enzyme apparently serves as a quinone reductase in connection with conjugation reactions of hydroquinones involved in detoxification pathways as well as in biosynthetic processes such as the vitamin K-dependent gamma-carboxylation of glutamate residues in prothrombin synthesis.</text>
</comment>
<evidence type="ECO:0000256" key="28">
    <source>
        <dbReference type="ARBA" id="ARBA00047899"/>
    </source>
</evidence>
<dbReference type="PROSITE" id="PS50017">
    <property type="entry name" value="DEATH_DOMAIN"/>
    <property type="match status" value="1"/>
</dbReference>
<keyword evidence="18" id="KW-0479">Metal-binding</keyword>
<dbReference type="GO" id="GO:0003955">
    <property type="term" value="F:NAD(P)H dehydrogenase (quinone) activity"/>
    <property type="evidence" value="ECO:0007669"/>
    <property type="project" value="TreeGrafter"/>
</dbReference>
<dbReference type="PRINTS" id="PR00109">
    <property type="entry name" value="TYRKINASE"/>
</dbReference>
<evidence type="ECO:0000259" key="42">
    <source>
        <dbReference type="PROSITE" id="PS50011"/>
    </source>
</evidence>
<evidence type="ECO:0000256" key="16">
    <source>
        <dbReference type="ARBA" id="ARBA00022679"/>
    </source>
</evidence>
<evidence type="ECO:0000256" key="36">
    <source>
        <dbReference type="ARBA" id="ARBA00077622"/>
    </source>
</evidence>
<dbReference type="FunFam" id="3.40.50.360:FF:000030">
    <property type="entry name" value="ribosyldihydronicotinamide dehydrogenase [quinone]"/>
    <property type="match status" value="1"/>
</dbReference>
<dbReference type="SUPFAM" id="SSF47986">
    <property type="entry name" value="DEATH domain"/>
    <property type="match status" value="1"/>
</dbReference>
<evidence type="ECO:0000256" key="25">
    <source>
        <dbReference type="ARBA" id="ARBA00023002"/>
    </source>
</evidence>
<keyword evidence="11" id="KW-0723">Serine/threonine-protein kinase</keyword>
<evidence type="ECO:0000256" key="23">
    <source>
        <dbReference type="ARBA" id="ARBA00022840"/>
    </source>
</evidence>
<evidence type="ECO:0000256" key="2">
    <source>
        <dbReference type="ARBA" id="ARBA00001974"/>
    </source>
</evidence>
<accession>A0A836CSI1</accession>
<evidence type="ECO:0000256" key="35">
    <source>
        <dbReference type="ARBA" id="ARBA00073982"/>
    </source>
</evidence>
<dbReference type="GO" id="GO:0097343">
    <property type="term" value="P:ripoptosome assembly"/>
    <property type="evidence" value="ECO:0007669"/>
    <property type="project" value="UniProtKB-ARBA"/>
</dbReference>
<keyword evidence="21" id="KW-0274">FAD</keyword>
<evidence type="ECO:0000313" key="45">
    <source>
        <dbReference type="Proteomes" id="UP000664991"/>
    </source>
</evidence>
<dbReference type="GO" id="GO:0005524">
    <property type="term" value="F:ATP binding"/>
    <property type="evidence" value="ECO:0007669"/>
    <property type="project" value="UniProtKB-KW"/>
</dbReference>
<keyword evidence="26" id="KW-0472">Membrane</keyword>
<evidence type="ECO:0000256" key="29">
    <source>
        <dbReference type="ARBA" id="ARBA00048679"/>
    </source>
</evidence>
<dbReference type="GO" id="GO:0001512">
    <property type="term" value="F:dihydronicotinamide riboside quinone reductase activity"/>
    <property type="evidence" value="ECO:0007669"/>
    <property type="project" value="UniProtKB-EC"/>
</dbReference>
<evidence type="ECO:0000256" key="15">
    <source>
        <dbReference type="ARBA" id="ARBA00022630"/>
    </source>
</evidence>
<dbReference type="InterPro" id="IPR000488">
    <property type="entry name" value="Death_dom"/>
</dbReference>
<dbReference type="GO" id="GO:0097527">
    <property type="term" value="P:necroptotic signaling pathway"/>
    <property type="evidence" value="ECO:0007669"/>
    <property type="project" value="UniProtKB-ARBA"/>
</dbReference>
<comment type="caution">
    <text evidence="44">The sequence shown here is derived from an EMBL/GenBank/DDBJ whole genome shotgun (WGS) entry which is preliminary data.</text>
</comment>
<dbReference type="PANTHER" id="PTHR10204">
    <property type="entry name" value="NAD P H OXIDOREDUCTASE-RELATED"/>
    <property type="match status" value="1"/>
</dbReference>
<keyword evidence="19" id="KW-0547">Nucleotide-binding</keyword>
<evidence type="ECO:0000256" key="34">
    <source>
        <dbReference type="ARBA" id="ARBA00071068"/>
    </source>
</evidence>
<keyword evidence="20" id="KW-0418">Kinase</keyword>
<dbReference type="InterPro" id="IPR037934">
    <property type="entry name" value="RIP1_Death"/>
</dbReference>
<evidence type="ECO:0000256" key="19">
    <source>
        <dbReference type="ARBA" id="ARBA00022741"/>
    </source>
</evidence>
<dbReference type="SUPFAM" id="SSF52218">
    <property type="entry name" value="Flavoproteins"/>
    <property type="match status" value="1"/>
</dbReference>
<evidence type="ECO:0000256" key="24">
    <source>
        <dbReference type="ARBA" id="ARBA00022843"/>
    </source>
</evidence>
<feature type="region of interest" description="Disordered" evidence="41">
    <location>
        <begin position="841"/>
        <end position="891"/>
    </location>
</feature>
<feature type="compositionally biased region" description="Basic and acidic residues" evidence="41">
    <location>
        <begin position="842"/>
        <end position="851"/>
    </location>
</feature>
<dbReference type="GO" id="GO:0050729">
    <property type="term" value="P:positive regulation of inflammatory response"/>
    <property type="evidence" value="ECO:0007669"/>
    <property type="project" value="UniProtKB-ARBA"/>
</dbReference>
<dbReference type="GO" id="GO:0046330">
    <property type="term" value="P:positive regulation of JNK cascade"/>
    <property type="evidence" value="ECO:0007669"/>
    <property type="project" value="UniProtKB-ARBA"/>
</dbReference>
<evidence type="ECO:0000256" key="18">
    <source>
        <dbReference type="ARBA" id="ARBA00022723"/>
    </source>
</evidence>
<dbReference type="InterPro" id="IPR029039">
    <property type="entry name" value="Flavoprotein-like_sf"/>
</dbReference>
<proteinExistence type="inferred from homology"/>
<dbReference type="EC" id="1.10.5.1" evidence="33"/>
<name>A0A836CSI1_SHEEP</name>
<evidence type="ECO:0000256" key="27">
    <source>
        <dbReference type="ARBA" id="ARBA00023198"/>
    </source>
</evidence>
<evidence type="ECO:0000256" key="21">
    <source>
        <dbReference type="ARBA" id="ARBA00022827"/>
    </source>
</evidence>
<dbReference type="SUPFAM" id="SSF56112">
    <property type="entry name" value="Protein kinase-like (PK-like)"/>
    <property type="match status" value="1"/>
</dbReference>
<protein>
    <recommendedName>
        <fullName evidence="34">Receptor-interacting serine/threonine-protein kinase 1</fullName>
        <ecNumber evidence="33">1.10.5.1</ecNumber>
        <ecNumber evidence="7">2.7.11.1</ecNumber>
    </recommendedName>
    <alternativeName>
        <fullName evidence="39">Cell death protein RIP</fullName>
    </alternativeName>
    <alternativeName>
        <fullName evidence="40">NRH dehydrogenase [quinone] 2</fullName>
    </alternativeName>
    <alternativeName>
        <fullName evidence="37">NRH:quinone oxidoreductase 2</fullName>
    </alternativeName>
    <alternativeName>
        <fullName evidence="36">Quinone reductase 2</fullName>
    </alternativeName>
    <alternativeName>
        <fullName evidence="38">Receptor-interacting protein 1</fullName>
    </alternativeName>
    <alternativeName>
        <fullName evidence="35">Ribosyldihydronicotinamide dehydrogenase [quinone]</fullName>
    </alternativeName>
</protein>
<gene>
    <name evidence="44" type="ORF">JEQ12_010836</name>
</gene>
<feature type="domain" description="Death" evidence="43">
    <location>
        <begin position="1035"/>
        <end position="1121"/>
    </location>
</feature>
<dbReference type="InterPro" id="IPR011009">
    <property type="entry name" value="Kinase-like_dom_sf"/>
</dbReference>
<keyword evidence="8" id="KW-1003">Cell membrane</keyword>
<evidence type="ECO:0000256" key="40">
    <source>
        <dbReference type="ARBA" id="ARBA00083661"/>
    </source>
</evidence>
<dbReference type="InterPro" id="IPR003680">
    <property type="entry name" value="Flavodoxin_fold"/>
</dbReference>
<evidence type="ECO:0000256" key="33">
    <source>
        <dbReference type="ARBA" id="ARBA00066401"/>
    </source>
</evidence>
<evidence type="ECO:0000256" key="6">
    <source>
        <dbReference type="ARBA" id="ARBA00011738"/>
    </source>
</evidence>
<evidence type="ECO:0000256" key="41">
    <source>
        <dbReference type="SAM" id="MobiDB-lite"/>
    </source>
</evidence>
<dbReference type="Pfam" id="PF02525">
    <property type="entry name" value="Flavodoxin_2"/>
    <property type="match status" value="1"/>
</dbReference>
<dbReference type="SMART" id="SM00220">
    <property type="entry name" value="S_TKc"/>
    <property type="match status" value="1"/>
</dbReference>
<keyword evidence="9" id="KW-0963">Cytoplasm</keyword>
<organism evidence="44 45">
    <name type="scientific">Ovis aries</name>
    <name type="common">Sheep</name>
    <dbReference type="NCBI Taxonomy" id="9940"/>
    <lineage>
        <taxon>Eukaryota</taxon>
        <taxon>Metazoa</taxon>
        <taxon>Chordata</taxon>
        <taxon>Craniata</taxon>
        <taxon>Vertebrata</taxon>
        <taxon>Euteleostomi</taxon>
        <taxon>Mammalia</taxon>
        <taxon>Eutheria</taxon>
        <taxon>Laurasiatheria</taxon>
        <taxon>Artiodactyla</taxon>
        <taxon>Ruminantia</taxon>
        <taxon>Pecora</taxon>
        <taxon>Bovidae</taxon>
        <taxon>Caprinae</taxon>
        <taxon>Ovis</taxon>
    </lineage>
</organism>
<dbReference type="InterPro" id="IPR008271">
    <property type="entry name" value="Ser/Thr_kinase_AS"/>
</dbReference>
<dbReference type="InterPro" id="IPR000719">
    <property type="entry name" value="Prot_kinase_dom"/>
</dbReference>
<dbReference type="PROSITE" id="PS00108">
    <property type="entry name" value="PROTEIN_KINASE_ST"/>
    <property type="match status" value="1"/>
</dbReference>
<evidence type="ECO:0000256" key="9">
    <source>
        <dbReference type="ARBA" id="ARBA00022490"/>
    </source>
</evidence>
<comment type="subcellular location">
    <subcellularLocation>
        <location evidence="3">Cell membrane</location>
    </subcellularLocation>
    <subcellularLocation>
        <location evidence="4">Cytoplasm</location>
    </subcellularLocation>
</comment>
<dbReference type="Pfam" id="PF07714">
    <property type="entry name" value="PK_Tyr_Ser-Thr"/>
    <property type="match status" value="1"/>
</dbReference>
<evidence type="ECO:0000256" key="17">
    <source>
        <dbReference type="ARBA" id="ARBA00022703"/>
    </source>
</evidence>